<dbReference type="Gene3D" id="3.40.50.150">
    <property type="entry name" value="Vaccinia Virus protein VP39"/>
    <property type="match status" value="1"/>
</dbReference>
<protein>
    <submittedName>
        <fullName evidence="5">O-methyltransferase</fullName>
    </submittedName>
</protein>
<keyword evidence="3" id="KW-0949">S-adenosyl-L-methionine</keyword>
<dbReference type="Gene3D" id="1.10.10.10">
    <property type="entry name" value="Winged helix-like DNA-binding domain superfamily/Winged helix DNA-binding domain"/>
    <property type="match status" value="1"/>
</dbReference>
<dbReference type="GO" id="GO:0032259">
    <property type="term" value="P:methylation"/>
    <property type="evidence" value="ECO:0007669"/>
    <property type="project" value="UniProtKB-KW"/>
</dbReference>
<evidence type="ECO:0000259" key="4">
    <source>
        <dbReference type="Pfam" id="PF00891"/>
    </source>
</evidence>
<evidence type="ECO:0000313" key="5">
    <source>
        <dbReference type="EMBL" id="QCE43604.1"/>
    </source>
</evidence>
<feature type="domain" description="O-methyltransferase C-terminal" evidence="4">
    <location>
        <begin position="127"/>
        <end position="314"/>
    </location>
</feature>
<dbReference type="GO" id="GO:0008171">
    <property type="term" value="F:O-methyltransferase activity"/>
    <property type="evidence" value="ECO:0007669"/>
    <property type="project" value="InterPro"/>
</dbReference>
<dbReference type="PANTHER" id="PTHR43712:SF2">
    <property type="entry name" value="O-METHYLTRANSFERASE CICE"/>
    <property type="match status" value="1"/>
</dbReference>
<accession>A0A4D6NZD5</accession>
<sequence>MIPSSLEKAIYGVYATHALHLADKHNVFAYLAEKGAAAPGEIAKAVAVDGETLERLMLVLGALELVQAGSDGKYRLREGMGPYLDKKDPRYVGGFVTHLINSTSGRMGHLDAYLSKGKAVVDAALPSPFDVIYKDEASTKEFMDAMWQLSFDVSRELVKLAGLDSCRQLVDVGGASGPFSVAALQHSRELRSTLFDLPKVGRYVDETRRTYGLEERLRFVPGDFFREELPEGDCFAFGYILSDWDDATCLELLRKAHRACRAGGRVLVMERLFDEDKRGPFATVFMNLSMHVETQGRHRTAREYVGLLEAAGFRGCEVRRSSRDKHLVIGLKHVTT</sequence>
<organism evidence="5">
    <name type="scientific">Cystobacter sp. SBCb004</name>
    <dbReference type="NCBI Taxonomy" id="764904"/>
    <lineage>
        <taxon>Bacteria</taxon>
        <taxon>Pseudomonadati</taxon>
        <taxon>Myxococcota</taxon>
        <taxon>Myxococcia</taxon>
        <taxon>Myxococcales</taxon>
        <taxon>Cystobacterineae</taxon>
        <taxon>Archangiaceae</taxon>
        <taxon>Cystobacter</taxon>
    </lineage>
</organism>
<dbReference type="EMBL" id="MK047651">
    <property type="protein sequence ID" value="QCE43604.1"/>
    <property type="molecule type" value="Genomic_DNA"/>
</dbReference>
<gene>
    <name evidence="5" type="primary">arg4</name>
</gene>
<reference evidence="5" key="1">
    <citation type="journal article" date="2019" name="ACS Synth. Biol.">
        <title>Biosynthesis and Heterologous Production of Argyrins.</title>
        <authorList>
            <person name="Pogorevc D."/>
            <person name="Tang Y."/>
            <person name="Hoffmann M.G."/>
            <person name="Zipf G."/>
            <person name="Bernauer H.S."/>
            <person name="Popoff A."/>
            <person name="Steinmetz H."/>
            <person name="Wenzel S.C."/>
        </authorList>
    </citation>
    <scope>NUCLEOTIDE SEQUENCE</scope>
    <source>
        <strain evidence="5">SBCb004</strain>
    </source>
</reference>
<dbReference type="SUPFAM" id="SSF53335">
    <property type="entry name" value="S-adenosyl-L-methionine-dependent methyltransferases"/>
    <property type="match status" value="1"/>
</dbReference>
<dbReference type="PROSITE" id="PS51683">
    <property type="entry name" value="SAM_OMT_II"/>
    <property type="match status" value="1"/>
</dbReference>
<keyword evidence="1 5" id="KW-0489">Methyltransferase</keyword>
<dbReference type="InterPro" id="IPR001077">
    <property type="entry name" value="COMT_C"/>
</dbReference>
<dbReference type="Pfam" id="PF00891">
    <property type="entry name" value="Methyltransf_2"/>
    <property type="match status" value="1"/>
</dbReference>
<name>A0A4D6NZD5_9BACT</name>
<dbReference type="PIRSF" id="PIRSF005739">
    <property type="entry name" value="O-mtase"/>
    <property type="match status" value="1"/>
</dbReference>
<dbReference type="InterPro" id="IPR036390">
    <property type="entry name" value="WH_DNA-bd_sf"/>
</dbReference>
<dbReference type="SUPFAM" id="SSF46785">
    <property type="entry name" value="Winged helix' DNA-binding domain"/>
    <property type="match status" value="1"/>
</dbReference>
<dbReference type="InterPro" id="IPR029063">
    <property type="entry name" value="SAM-dependent_MTases_sf"/>
</dbReference>
<evidence type="ECO:0000256" key="3">
    <source>
        <dbReference type="ARBA" id="ARBA00022691"/>
    </source>
</evidence>
<keyword evidence="2 5" id="KW-0808">Transferase</keyword>
<evidence type="ECO:0000256" key="2">
    <source>
        <dbReference type="ARBA" id="ARBA00022679"/>
    </source>
</evidence>
<dbReference type="CDD" id="cd02440">
    <property type="entry name" value="AdoMet_MTases"/>
    <property type="match status" value="1"/>
</dbReference>
<proteinExistence type="predicted"/>
<dbReference type="InterPro" id="IPR016461">
    <property type="entry name" value="COMT-like"/>
</dbReference>
<dbReference type="InterPro" id="IPR036388">
    <property type="entry name" value="WH-like_DNA-bd_sf"/>
</dbReference>
<evidence type="ECO:0000256" key="1">
    <source>
        <dbReference type="ARBA" id="ARBA00022603"/>
    </source>
</evidence>
<dbReference type="AlphaFoldDB" id="A0A4D6NZD5"/>
<dbReference type="PANTHER" id="PTHR43712">
    <property type="entry name" value="PUTATIVE (AFU_ORTHOLOGUE AFUA_4G14580)-RELATED"/>
    <property type="match status" value="1"/>
</dbReference>